<dbReference type="AlphaFoldDB" id="A0AAV2APJ8"/>
<dbReference type="Proteomes" id="UP001497382">
    <property type="component" value="Unassembled WGS sequence"/>
</dbReference>
<sequence length="60" mass="6813">MISALKCRSTKLRSTYRSQREQSYIERMNGLSPAFLTANISGLPTTKGTPNLVCFYPRTR</sequence>
<gene>
    <name evidence="1" type="ORF">LARSCL_LOCUS13956</name>
</gene>
<accession>A0AAV2APJ8</accession>
<organism evidence="1 2">
    <name type="scientific">Larinioides sclopetarius</name>
    <dbReference type="NCBI Taxonomy" id="280406"/>
    <lineage>
        <taxon>Eukaryota</taxon>
        <taxon>Metazoa</taxon>
        <taxon>Ecdysozoa</taxon>
        <taxon>Arthropoda</taxon>
        <taxon>Chelicerata</taxon>
        <taxon>Arachnida</taxon>
        <taxon>Araneae</taxon>
        <taxon>Araneomorphae</taxon>
        <taxon>Entelegynae</taxon>
        <taxon>Araneoidea</taxon>
        <taxon>Araneidae</taxon>
        <taxon>Larinioides</taxon>
    </lineage>
</organism>
<name>A0AAV2APJ8_9ARAC</name>
<evidence type="ECO:0000313" key="1">
    <source>
        <dbReference type="EMBL" id="CAL1285866.1"/>
    </source>
</evidence>
<dbReference type="EMBL" id="CAXIEN010000196">
    <property type="protein sequence ID" value="CAL1285866.1"/>
    <property type="molecule type" value="Genomic_DNA"/>
</dbReference>
<evidence type="ECO:0000313" key="2">
    <source>
        <dbReference type="Proteomes" id="UP001497382"/>
    </source>
</evidence>
<proteinExistence type="predicted"/>
<reference evidence="1 2" key="1">
    <citation type="submission" date="2024-04" db="EMBL/GenBank/DDBJ databases">
        <authorList>
            <person name="Rising A."/>
            <person name="Reimegard J."/>
            <person name="Sonavane S."/>
            <person name="Akerstrom W."/>
            <person name="Nylinder S."/>
            <person name="Hedman E."/>
            <person name="Kallberg Y."/>
        </authorList>
    </citation>
    <scope>NUCLEOTIDE SEQUENCE [LARGE SCALE GENOMIC DNA]</scope>
</reference>
<keyword evidence="2" id="KW-1185">Reference proteome</keyword>
<protein>
    <submittedName>
        <fullName evidence="1">Uncharacterized protein</fullName>
    </submittedName>
</protein>
<comment type="caution">
    <text evidence="1">The sequence shown here is derived from an EMBL/GenBank/DDBJ whole genome shotgun (WGS) entry which is preliminary data.</text>
</comment>